<evidence type="ECO:0000313" key="9">
    <source>
        <dbReference type="Proteomes" id="UP000189703"/>
    </source>
</evidence>
<dbReference type="STRING" id="4432.A0A1U7YRE0"/>
<dbReference type="Gene3D" id="3.10.20.90">
    <property type="entry name" value="Phosphatidylinositol 3-kinase Catalytic Subunit, Chain A, domain 1"/>
    <property type="match status" value="1"/>
</dbReference>
<comment type="function">
    <text evidence="8">Aux/IAA proteins are short-lived transcriptional factors that function as repressors of early auxin response genes at low auxin concentrations.</text>
</comment>
<gene>
    <name evidence="10" type="primary">LOC104586117</name>
</gene>
<name>A0A1U7YRE0_NELNU</name>
<dbReference type="Pfam" id="PF02309">
    <property type="entry name" value="AUX_IAA"/>
    <property type="match status" value="1"/>
</dbReference>
<dbReference type="PANTHER" id="PTHR31734">
    <property type="entry name" value="AUXIN-RESPONSIVE PROTEIN IAA17"/>
    <property type="match status" value="1"/>
</dbReference>
<sequence length="234" mass="26571">MELQLGLALSYNPINEFGFKKYDYQPKEVLGSELWSHSSCSSSPRNKSNKRSFDEAFEKLKPVIRTLPLFSWNDKPNDDDDDPNGLDKSSSTCSLNKSEEEEDCVVGWPPINSWRKKLHCQPQDGEVESDQIRRDENSSRGPKSKYVKMKMEGVAIGRKVDLSLHSSYGTLTNTLLSMFGKCQRSLPESKAGTGHERYTLVYQDREGDWLLVGDVPWESFIVSVQRLKLLKNGG</sequence>
<dbReference type="Proteomes" id="UP000189703">
    <property type="component" value="Unplaced"/>
</dbReference>
<dbReference type="PROSITE" id="PS51745">
    <property type="entry name" value="PB1"/>
    <property type="match status" value="1"/>
</dbReference>
<dbReference type="FunCoup" id="A0A1U7YRE0">
    <property type="interactions" value="241"/>
</dbReference>
<evidence type="ECO:0000256" key="1">
    <source>
        <dbReference type="ARBA" id="ARBA00004123"/>
    </source>
</evidence>
<dbReference type="RefSeq" id="XP_010241552.1">
    <property type="nucleotide sequence ID" value="XM_010243250.2"/>
</dbReference>
<evidence type="ECO:0000256" key="3">
    <source>
        <dbReference type="ARBA" id="ARBA00022491"/>
    </source>
</evidence>
<dbReference type="GeneID" id="104586117"/>
<evidence type="ECO:0000256" key="7">
    <source>
        <dbReference type="ARBA" id="ARBA00023294"/>
    </source>
</evidence>
<comment type="subunit">
    <text evidence="8">Homodimers and heterodimers.</text>
</comment>
<evidence type="ECO:0000256" key="4">
    <source>
        <dbReference type="ARBA" id="ARBA00023015"/>
    </source>
</evidence>
<proteinExistence type="inferred from homology"/>
<protein>
    <recommendedName>
        <fullName evidence="8">Auxin-responsive protein</fullName>
    </recommendedName>
</protein>
<dbReference type="AlphaFoldDB" id="A0A1U7YRE0"/>
<comment type="similarity">
    <text evidence="2 8">Belongs to the Aux/IAA family.</text>
</comment>
<comment type="subcellular location">
    <subcellularLocation>
        <location evidence="1 8">Nucleus</location>
    </subcellularLocation>
</comment>
<dbReference type="OMA" id="TMFTKDK"/>
<dbReference type="KEGG" id="nnu:104586117"/>
<dbReference type="SUPFAM" id="SSF54277">
    <property type="entry name" value="CAD &amp; PB1 domains"/>
    <property type="match status" value="1"/>
</dbReference>
<dbReference type="GO" id="GO:0005634">
    <property type="term" value="C:nucleus"/>
    <property type="evidence" value="ECO:0007669"/>
    <property type="project" value="UniProtKB-SubCell"/>
</dbReference>
<keyword evidence="3 8" id="KW-0678">Repressor</keyword>
<accession>A0A1U7YRE0</accession>
<keyword evidence="5 8" id="KW-0804">Transcription</keyword>
<evidence type="ECO:0000256" key="6">
    <source>
        <dbReference type="ARBA" id="ARBA00023242"/>
    </source>
</evidence>
<dbReference type="GO" id="GO:0006355">
    <property type="term" value="P:regulation of DNA-templated transcription"/>
    <property type="evidence" value="ECO:0007669"/>
    <property type="project" value="InterPro"/>
</dbReference>
<keyword evidence="4 8" id="KW-0805">Transcription regulation</keyword>
<keyword evidence="9" id="KW-1185">Reference proteome</keyword>
<dbReference type="InterPro" id="IPR053793">
    <property type="entry name" value="PB1-like"/>
</dbReference>
<dbReference type="eggNOG" id="ENOG502S1G8">
    <property type="taxonomic scope" value="Eukaryota"/>
</dbReference>
<evidence type="ECO:0000313" key="10">
    <source>
        <dbReference type="RefSeq" id="XP_010241552.1"/>
    </source>
</evidence>
<dbReference type="GO" id="GO:0009734">
    <property type="term" value="P:auxin-activated signaling pathway"/>
    <property type="evidence" value="ECO:0007669"/>
    <property type="project" value="UniProtKB-UniRule"/>
</dbReference>
<evidence type="ECO:0000256" key="2">
    <source>
        <dbReference type="ARBA" id="ARBA00006728"/>
    </source>
</evidence>
<keyword evidence="6 8" id="KW-0539">Nucleus</keyword>
<dbReference type="InterPro" id="IPR033389">
    <property type="entry name" value="AUX/IAA_dom"/>
</dbReference>
<reference evidence="10" key="1">
    <citation type="submission" date="2025-08" db="UniProtKB">
        <authorList>
            <consortium name="RefSeq"/>
        </authorList>
    </citation>
    <scope>IDENTIFICATION</scope>
</reference>
<dbReference type="PANTHER" id="PTHR31734:SF38">
    <property type="entry name" value="AUXIN-RESPONSIVE PROTEIN IAA29"/>
    <property type="match status" value="1"/>
</dbReference>
<dbReference type="InterPro" id="IPR003311">
    <property type="entry name" value="AUX_IAA"/>
</dbReference>
<dbReference type="OrthoDB" id="778717at2759"/>
<keyword evidence="7 8" id="KW-0927">Auxin signaling pathway</keyword>
<evidence type="ECO:0000256" key="5">
    <source>
        <dbReference type="ARBA" id="ARBA00023163"/>
    </source>
</evidence>
<evidence type="ECO:0000256" key="8">
    <source>
        <dbReference type="RuleBase" id="RU004549"/>
    </source>
</evidence>
<organism evidence="9 10">
    <name type="scientific">Nelumbo nucifera</name>
    <name type="common">Sacred lotus</name>
    <dbReference type="NCBI Taxonomy" id="4432"/>
    <lineage>
        <taxon>Eukaryota</taxon>
        <taxon>Viridiplantae</taxon>
        <taxon>Streptophyta</taxon>
        <taxon>Embryophyta</taxon>
        <taxon>Tracheophyta</taxon>
        <taxon>Spermatophyta</taxon>
        <taxon>Magnoliopsida</taxon>
        <taxon>Proteales</taxon>
        <taxon>Nelumbonaceae</taxon>
        <taxon>Nelumbo</taxon>
    </lineage>
</organism>